<dbReference type="KEGG" id="halu:HUG12_01605"/>
<comment type="subcellular location">
    <subcellularLocation>
        <location evidence="1">Cell membrane</location>
    </subcellularLocation>
    <subcellularLocation>
        <location evidence="2">Secreted</location>
        <location evidence="2">Cell wall</location>
        <location evidence="2">S-layer</location>
    </subcellularLocation>
</comment>
<keyword evidence="11 14" id="KW-0472">Membrane</keyword>
<reference evidence="17 18" key="1">
    <citation type="submission" date="2020-06" db="EMBL/GenBank/DDBJ databases">
        <title>NJ-3-1, isolated from saline soil.</title>
        <authorList>
            <person name="Cui H.L."/>
            <person name="Shi X."/>
        </authorList>
    </citation>
    <scope>NUCLEOTIDE SEQUENCE [LARGE SCALE GENOMIC DNA]</scope>
    <source>
        <strain evidence="17 18">NJ-3-1</strain>
    </source>
</reference>
<dbReference type="RefSeq" id="WP_179267099.1">
    <property type="nucleotide sequence ID" value="NZ_CP058579.1"/>
</dbReference>
<evidence type="ECO:0000256" key="8">
    <source>
        <dbReference type="ARBA" id="ARBA00022692"/>
    </source>
</evidence>
<dbReference type="NCBIfam" id="NF045517">
    <property type="entry name" value="halo_surf_dom"/>
    <property type="match status" value="1"/>
</dbReference>
<keyword evidence="5" id="KW-0134">Cell wall</keyword>
<accession>A0A7D5L8B7</accession>
<evidence type="ECO:0000256" key="13">
    <source>
        <dbReference type="SAM" id="MobiDB-lite"/>
    </source>
</evidence>
<evidence type="ECO:0000256" key="10">
    <source>
        <dbReference type="ARBA" id="ARBA00022989"/>
    </source>
</evidence>
<evidence type="ECO:0000256" key="6">
    <source>
        <dbReference type="ARBA" id="ARBA00022525"/>
    </source>
</evidence>
<keyword evidence="4" id="KW-1003">Cell membrane</keyword>
<dbReference type="InterPro" id="IPR057149">
    <property type="entry name" value="DUF7827"/>
</dbReference>
<dbReference type="EMBL" id="CP058579">
    <property type="protein sequence ID" value="QLG60513.1"/>
    <property type="molecule type" value="Genomic_DNA"/>
</dbReference>
<dbReference type="GO" id="GO:0030115">
    <property type="term" value="C:S-layer"/>
    <property type="evidence" value="ECO:0007669"/>
    <property type="project" value="UniProtKB-SubCell"/>
</dbReference>
<sequence length="856" mass="89639">MTNDYTDKARALFLAALMVFSVFAGTVAFAGSAAAAATGVSATDADLNNGGSTDISVDHDSTASATAAYVIDVDGDGTYNSSTDIYASAAADNTTTTDFNGVDVSSLSEGDYNVYAAHGNTSEADEPTADSDVTESGWAETTGTLTVTDSTSDEYDADRFMTISELDGSVLWGESVAVEDFTGNDSVTLRSVDGDDTTTVESLNVDDNGVIEFDSSELDSGNYELQGNNQDGTVSFEVADQTWSAEFAADEVQSDDQVDVEFDSSRASYDIIVSADGLDAEDLAALFEQETGFDDVSTEDEDSVRLAGVTDGTYEADFNNTDIDTGEYEFTFESADTSAEATDTINVTEAGEGDATIVNSTVEQQQGDIAEFTIELDEVTTGTVVIGDLENDNYQLNFTVDDGDGDSDDADGEVTVRYNTYLAGQDSDNVVTAVSDDDSVNVTGEESLNGNLLDDGDYDIRVSPTEANSDADVDDAMDDETDLATLVLDERSTDEMNLWRASEDNADDLLNEDDEQASALSSALENDLVTETDFVAGDEDGNADTLIMQVSASGLEGLLSGTDGSVSTSDFRSALGDDNSLGLSIVQTEGTVGNNADAKEVNVSQSTSAFSLIADGENDEYYIVFNPEDSNVEFEDTDDEFEAGDEFTATLDVQDAKLLDVDEGDGNSIAADSDDFESVNSSFAYEEATGSFEDPTNVTASEEAEVTGETNIAPGSEISIRIQSTDDTEPRFIETASDNVVNADGTFSGTFDLSDNAAGDTFEVSARNTFADIDAADGNIVESVGTSTPGTDDGTPTTDDGTPTTDDGTPTETATPTEGDGNGGDDTPTETTTPGFTAVLALIALIGAALVAVRRD</sequence>
<evidence type="ECO:0000313" key="17">
    <source>
        <dbReference type="EMBL" id="QLG60513.1"/>
    </source>
</evidence>
<evidence type="ECO:0000256" key="11">
    <source>
        <dbReference type="ARBA" id="ARBA00023136"/>
    </source>
</evidence>
<dbReference type="OrthoDB" id="325633at2157"/>
<gene>
    <name evidence="17" type="ORF">HUG12_01605</name>
</gene>
<dbReference type="GO" id="GO:0005886">
    <property type="term" value="C:plasma membrane"/>
    <property type="evidence" value="ECO:0007669"/>
    <property type="project" value="UniProtKB-SubCell"/>
</dbReference>
<dbReference type="NCBIfam" id="TIGR04207">
    <property type="entry name" value="halo_sig_pep"/>
    <property type="match status" value="1"/>
</dbReference>
<organism evidence="17 18">
    <name type="scientific">Halorarum salinum</name>
    <dbReference type="NCBI Taxonomy" id="2743089"/>
    <lineage>
        <taxon>Archaea</taxon>
        <taxon>Methanobacteriati</taxon>
        <taxon>Methanobacteriota</taxon>
        <taxon>Stenosarchaea group</taxon>
        <taxon>Halobacteria</taxon>
        <taxon>Halobacteriales</taxon>
        <taxon>Haloferacaceae</taxon>
        <taxon>Halorarum</taxon>
    </lineage>
</organism>
<keyword evidence="8 14" id="KW-0812">Transmembrane</keyword>
<proteinExistence type="inferred from homology"/>
<keyword evidence="10 14" id="KW-1133">Transmembrane helix</keyword>
<evidence type="ECO:0000256" key="12">
    <source>
        <dbReference type="ARBA" id="ARBA00023180"/>
    </source>
</evidence>
<evidence type="ECO:0000256" key="9">
    <source>
        <dbReference type="ARBA" id="ARBA00022729"/>
    </source>
</evidence>
<feature type="transmembrane region" description="Helical" evidence="14">
    <location>
        <begin position="835"/>
        <end position="853"/>
    </location>
</feature>
<evidence type="ECO:0000256" key="2">
    <source>
        <dbReference type="ARBA" id="ARBA00004237"/>
    </source>
</evidence>
<evidence type="ECO:0000256" key="5">
    <source>
        <dbReference type="ARBA" id="ARBA00022512"/>
    </source>
</evidence>
<dbReference type="Pfam" id="PF25162">
    <property type="entry name" value="DUF7827"/>
    <property type="match status" value="1"/>
</dbReference>
<evidence type="ECO:0000313" key="18">
    <source>
        <dbReference type="Proteomes" id="UP000509626"/>
    </source>
</evidence>
<protein>
    <submittedName>
        <fullName evidence="17">PGF-CTERM sorting domain-containing protein</fullName>
    </submittedName>
</protein>
<keyword evidence="12" id="KW-0325">Glycoprotein</keyword>
<feature type="domain" description="DUF7827" evidence="16">
    <location>
        <begin position="347"/>
        <end position="463"/>
    </location>
</feature>
<dbReference type="InterPro" id="IPR026452">
    <property type="entry name" value="Surf_glycop_sig_pep"/>
</dbReference>
<feature type="region of interest" description="Disordered" evidence="13">
    <location>
        <begin position="780"/>
        <end position="833"/>
    </location>
</feature>
<dbReference type="GeneID" id="56036114"/>
<keyword evidence="18" id="KW-1185">Reference proteome</keyword>
<name>A0A7D5L8B7_9EURY</name>
<evidence type="ECO:0000256" key="1">
    <source>
        <dbReference type="ARBA" id="ARBA00004236"/>
    </source>
</evidence>
<keyword evidence="7" id="KW-0701">S-layer</keyword>
<evidence type="ECO:0000256" key="7">
    <source>
        <dbReference type="ARBA" id="ARBA00022601"/>
    </source>
</evidence>
<keyword evidence="6" id="KW-0964">Secreted</keyword>
<dbReference type="InterPro" id="IPR026371">
    <property type="entry name" value="PGF_CTERM"/>
</dbReference>
<evidence type="ECO:0000259" key="15">
    <source>
        <dbReference type="Pfam" id="PF18204"/>
    </source>
</evidence>
<dbReference type="NCBIfam" id="TIGR04126">
    <property type="entry name" value="PGF_CTERM"/>
    <property type="match status" value="1"/>
</dbReference>
<dbReference type="Pfam" id="PF18204">
    <property type="entry name" value="PGF-CTERM"/>
    <property type="match status" value="1"/>
</dbReference>
<dbReference type="AlphaFoldDB" id="A0A7D5L8B7"/>
<feature type="domain" description="PGF-CTERM archaeal protein-sorting signal" evidence="15">
    <location>
        <begin position="833"/>
        <end position="855"/>
    </location>
</feature>
<feature type="compositionally biased region" description="Low complexity" evidence="13">
    <location>
        <begin position="785"/>
        <end position="833"/>
    </location>
</feature>
<evidence type="ECO:0000256" key="3">
    <source>
        <dbReference type="ARBA" id="ARBA00009327"/>
    </source>
</evidence>
<dbReference type="Proteomes" id="UP000509626">
    <property type="component" value="Chromosome"/>
</dbReference>
<evidence type="ECO:0000259" key="16">
    <source>
        <dbReference type="Pfam" id="PF25162"/>
    </source>
</evidence>
<comment type="similarity">
    <text evidence="3">Belongs to the halobacterial S-layer protein family.</text>
</comment>
<keyword evidence="9" id="KW-0732">Signal</keyword>
<evidence type="ECO:0000256" key="14">
    <source>
        <dbReference type="SAM" id="Phobius"/>
    </source>
</evidence>
<evidence type="ECO:0000256" key="4">
    <source>
        <dbReference type="ARBA" id="ARBA00022475"/>
    </source>
</evidence>